<reference evidence="1" key="2">
    <citation type="journal article" date="2011" name="Microb. Ecol.">
        <title>Taxonomic and Functional Metagenomic Profiling of the Microbial Community in the Anoxic Sediment of a Sub-saline Shallow Lake (Laguna de Carrizo, Central Spain).</title>
        <authorList>
            <person name="Ferrer M."/>
            <person name="Guazzaroni M.E."/>
            <person name="Richter M."/>
            <person name="Garcia-Salamanca A."/>
            <person name="Yarza P."/>
            <person name="Suarez-Suarez A."/>
            <person name="Solano J."/>
            <person name="Alcaide M."/>
            <person name="van Dillewijn P."/>
            <person name="Molina-Henares M.A."/>
            <person name="Lopez-Cortes N."/>
            <person name="Al-Ramahi Y."/>
            <person name="Guerrero C."/>
            <person name="Acosta A."/>
            <person name="de Eugenio L.I."/>
            <person name="Martinez V."/>
            <person name="Marques S."/>
            <person name="Rojo F."/>
            <person name="Santero E."/>
            <person name="Genilloud O."/>
            <person name="Perez-Perez J."/>
            <person name="Rossello-Mora R."/>
            <person name="Ramos J.L."/>
        </authorList>
    </citation>
    <scope>NUCLEOTIDE SEQUENCE</scope>
</reference>
<evidence type="ECO:0000313" key="1">
    <source>
        <dbReference type="EMBL" id="EFK96336.1"/>
    </source>
</evidence>
<reference evidence="1" key="1">
    <citation type="submission" date="2010-07" db="EMBL/GenBank/DDBJ databases">
        <authorList>
            <consortium name="CONSOLIDER consortium CSD2007-00005"/>
            <person name="Guazzaroni M.-E."/>
            <person name="Richter M."/>
            <person name="Garcia-Salamanca A."/>
            <person name="Yarza P."/>
            <person name="Ferrer M."/>
        </authorList>
    </citation>
    <scope>NUCLEOTIDE SEQUENCE</scope>
</reference>
<comment type="caution">
    <text evidence="1">The sequence shown here is derived from an EMBL/GenBank/DDBJ whole genome shotgun (WGS) entry which is preliminary data.</text>
</comment>
<gene>
    <name evidence="1" type="ORF">LDC_1631</name>
</gene>
<sequence length="112" mass="13248">MERQNFMYEEDLDRLFISCKRPEDKISGSVRILNVTLDFTTDNRIVNVEIKNVSDYLRELGFDSNILSELEDASIITKQYRDGYMIYFLIKQKDKALERVPFNIVMEKRAIA</sequence>
<name>D9PJC1_9ZZZZ</name>
<accession>D9PJC1</accession>
<proteinExistence type="predicted"/>
<protein>
    <recommendedName>
        <fullName evidence="2">DUF2283 domain-containing protein</fullName>
    </recommendedName>
</protein>
<dbReference type="AlphaFoldDB" id="D9PJC1"/>
<evidence type="ECO:0008006" key="2">
    <source>
        <dbReference type="Google" id="ProtNLM"/>
    </source>
</evidence>
<organism evidence="1">
    <name type="scientific">sediment metagenome</name>
    <dbReference type="NCBI Taxonomy" id="749907"/>
    <lineage>
        <taxon>unclassified sequences</taxon>
        <taxon>metagenomes</taxon>
        <taxon>ecological metagenomes</taxon>
    </lineage>
</organism>
<dbReference type="EMBL" id="ADZX01000509">
    <property type="protein sequence ID" value="EFK96336.1"/>
    <property type="molecule type" value="Genomic_DNA"/>
</dbReference>